<dbReference type="AlphaFoldDB" id="A0A3F2ZEG8"/>
<accession>A0A3F2ZEG8</accession>
<protein>
    <recommendedName>
        <fullName evidence="10">Odorant receptor</fullName>
    </recommendedName>
</protein>
<keyword evidence="2" id="KW-1003">Cell membrane</keyword>
<feature type="transmembrane region" description="Helical" evidence="10">
    <location>
        <begin position="250"/>
        <end position="273"/>
    </location>
</feature>
<dbReference type="GO" id="GO:0005886">
    <property type="term" value="C:plasma membrane"/>
    <property type="evidence" value="ECO:0007669"/>
    <property type="project" value="UniProtKB-SubCell"/>
</dbReference>
<keyword evidence="6 10" id="KW-1133">Transmembrane helix</keyword>
<feature type="transmembrane region" description="Helical" evidence="10">
    <location>
        <begin position="138"/>
        <end position="159"/>
    </location>
</feature>
<evidence type="ECO:0000256" key="1">
    <source>
        <dbReference type="ARBA" id="ARBA00004651"/>
    </source>
</evidence>
<sequence length="373" mass="44131">MSGQIYCFEDYLYLRELLNKYKSILLFMNFPLKSIQNYGKFIFLGYFTLISLLNTVSTIKPKENNVILFMNIIMLFGLIQLLSRLHSIVVQDEELNHVLEWIRTLYFVPNCNIMKNSAEFHLKNTFNTLKLISKLLSISYMTSIGFFIVKLLITNSIIFEFPQIAVSEENFWIRHILQTIFVATTGCVLIFTDLFVVSIPLYFIPALNILLDRIRNLDDYLAVNRKQNLILSLQIYHMQIIQNLNRYSNIIYNVFVIQFSTSFFLFLGTFYMLRKYQEFFLYPLTAGILFQFSAFCIFGEFIYGKTERLLTELYLTKWYTFSRNEQKILSMMMMMSQKPFGFKAAGMYDINLKMFVQVLKIAFTYCTILYTIT</sequence>
<dbReference type="EMBL" id="AJVK01000427">
    <property type="status" value="NOT_ANNOTATED_CDS"/>
    <property type="molecule type" value="Genomic_DNA"/>
</dbReference>
<dbReference type="Pfam" id="PF02949">
    <property type="entry name" value="7tm_6"/>
    <property type="match status" value="1"/>
</dbReference>
<evidence type="ECO:0000313" key="11">
    <source>
        <dbReference type="EnsemblMetazoa" id="PPAI013224-PA"/>
    </source>
</evidence>
<comment type="similarity">
    <text evidence="10">Belongs to the insect chemoreceptor superfamily. Heteromeric odorant receptor channel (TC 1.A.69) family.</text>
</comment>
<evidence type="ECO:0000256" key="3">
    <source>
        <dbReference type="ARBA" id="ARBA00022606"/>
    </source>
</evidence>
<dbReference type="VEuPathDB" id="VectorBase:PPAI013224"/>
<feature type="transmembrane region" description="Helical" evidence="10">
    <location>
        <begin position="179"/>
        <end position="204"/>
    </location>
</feature>
<keyword evidence="12" id="KW-1185">Reference proteome</keyword>
<feature type="transmembrane region" description="Helical" evidence="10">
    <location>
        <begin position="65"/>
        <end position="82"/>
    </location>
</feature>
<organism evidence="11 12">
    <name type="scientific">Phlebotomus papatasi</name>
    <name type="common">Sandfly</name>
    <dbReference type="NCBI Taxonomy" id="29031"/>
    <lineage>
        <taxon>Eukaryota</taxon>
        <taxon>Metazoa</taxon>
        <taxon>Ecdysozoa</taxon>
        <taxon>Arthropoda</taxon>
        <taxon>Hexapoda</taxon>
        <taxon>Insecta</taxon>
        <taxon>Pterygota</taxon>
        <taxon>Neoptera</taxon>
        <taxon>Endopterygota</taxon>
        <taxon>Diptera</taxon>
        <taxon>Nematocera</taxon>
        <taxon>Psychodoidea</taxon>
        <taxon>Psychodidae</taxon>
        <taxon>Phlebotomus</taxon>
        <taxon>Phlebotomus</taxon>
    </lineage>
</organism>
<dbReference type="GO" id="GO:0005549">
    <property type="term" value="F:odorant binding"/>
    <property type="evidence" value="ECO:0007669"/>
    <property type="project" value="InterPro"/>
</dbReference>
<keyword evidence="3 10" id="KW-0716">Sensory transduction</keyword>
<dbReference type="PANTHER" id="PTHR21137:SF35">
    <property type="entry name" value="ODORANT RECEPTOR 19A-RELATED"/>
    <property type="match status" value="1"/>
</dbReference>
<evidence type="ECO:0000313" key="12">
    <source>
        <dbReference type="Proteomes" id="UP000092462"/>
    </source>
</evidence>
<dbReference type="VEuPathDB" id="VectorBase:PPAPM1_003953"/>
<feature type="transmembrane region" description="Helical" evidence="10">
    <location>
        <begin position="279"/>
        <end position="303"/>
    </location>
</feature>
<keyword evidence="8 10" id="KW-0675">Receptor</keyword>
<dbReference type="InterPro" id="IPR004117">
    <property type="entry name" value="7tm6_olfct_rcpt"/>
</dbReference>
<keyword evidence="9 10" id="KW-0807">Transducer</keyword>
<dbReference type="PANTHER" id="PTHR21137">
    <property type="entry name" value="ODORANT RECEPTOR"/>
    <property type="match status" value="1"/>
</dbReference>
<dbReference type="GO" id="GO:0004984">
    <property type="term" value="F:olfactory receptor activity"/>
    <property type="evidence" value="ECO:0007669"/>
    <property type="project" value="InterPro"/>
</dbReference>
<dbReference type="Proteomes" id="UP000092462">
    <property type="component" value="Unassembled WGS sequence"/>
</dbReference>
<evidence type="ECO:0000256" key="5">
    <source>
        <dbReference type="ARBA" id="ARBA00022725"/>
    </source>
</evidence>
<dbReference type="EnsemblMetazoa" id="PPAI013224-RA">
    <property type="protein sequence ID" value="PPAI013224-PA"/>
    <property type="gene ID" value="PPAI013224"/>
</dbReference>
<evidence type="ECO:0000256" key="7">
    <source>
        <dbReference type="ARBA" id="ARBA00023136"/>
    </source>
</evidence>
<evidence type="ECO:0000256" key="10">
    <source>
        <dbReference type="RuleBase" id="RU351113"/>
    </source>
</evidence>
<keyword evidence="4 10" id="KW-0812">Transmembrane</keyword>
<dbReference type="GO" id="GO:0007165">
    <property type="term" value="P:signal transduction"/>
    <property type="evidence" value="ECO:0007669"/>
    <property type="project" value="UniProtKB-KW"/>
</dbReference>
<reference evidence="11" key="1">
    <citation type="submission" date="2022-08" db="UniProtKB">
        <authorList>
            <consortium name="EnsemblMetazoa"/>
        </authorList>
    </citation>
    <scope>IDENTIFICATION</scope>
    <source>
        <strain evidence="11">Israel</strain>
    </source>
</reference>
<evidence type="ECO:0000256" key="8">
    <source>
        <dbReference type="ARBA" id="ARBA00023170"/>
    </source>
</evidence>
<feature type="transmembrane region" description="Helical" evidence="10">
    <location>
        <begin position="41"/>
        <end position="59"/>
    </location>
</feature>
<evidence type="ECO:0000256" key="4">
    <source>
        <dbReference type="ARBA" id="ARBA00022692"/>
    </source>
</evidence>
<evidence type="ECO:0000256" key="6">
    <source>
        <dbReference type="ARBA" id="ARBA00022989"/>
    </source>
</evidence>
<evidence type="ECO:0000256" key="2">
    <source>
        <dbReference type="ARBA" id="ARBA00022475"/>
    </source>
</evidence>
<evidence type="ECO:0000256" key="9">
    <source>
        <dbReference type="ARBA" id="ARBA00023224"/>
    </source>
</evidence>
<keyword evidence="7 10" id="KW-0472">Membrane</keyword>
<keyword evidence="5 10" id="KW-0552">Olfaction</keyword>
<proteinExistence type="inferred from homology"/>
<comment type="caution">
    <text evidence="10">Lacks conserved residue(s) required for the propagation of feature annotation.</text>
</comment>
<comment type="subcellular location">
    <subcellularLocation>
        <location evidence="1 10">Cell membrane</location>
        <topology evidence="1 10">Multi-pass membrane protein</topology>
    </subcellularLocation>
</comment>
<name>A0A3F2ZEG8_PHLPP</name>